<keyword evidence="2" id="KW-1185">Reference proteome</keyword>
<accession>A0A1H3AL82</accession>
<dbReference type="Proteomes" id="UP000182944">
    <property type="component" value="Unassembled WGS sequence"/>
</dbReference>
<reference evidence="2" key="1">
    <citation type="submission" date="2016-10" db="EMBL/GenBank/DDBJ databases">
        <authorList>
            <person name="Varghese N."/>
            <person name="Submissions S."/>
        </authorList>
    </citation>
    <scope>NUCLEOTIDE SEQUENCE [LARGE SCALE GENOMIC DNA]</scope>
    <source>
        <strain evidence="2">DSM 29303</strain>
    </source>
</reference>
<sequence length="103" mass="10937">MSLPQAAATADQIDDLHLMMAVAILAGQRGVEAPLMPIFDTWSQHYPQDALAGIGRGLHLIGHGNPEAGYAMIEDAARTATTRAAQARDVLDSLASDFPELAR</sequence>
<dbReference type="EMBL" id="FNNA01000004">
    <property type="protein sequence ID" value="SDX30383.1"/>
    <property type="molecule type" value="Genomic_DNA"/>
</dbReference>
<name>A0A1H3AL82_9RHOB</name>
<organism evidence="1 2">
    <name type="scientific">Paracoccus sanguinis</name>
    <dbReference type="NCBI Taxonomy" id="1545044"/>
    <lineage>
        <taxon>Bacteria</taxon>
        <taxon>Pseudomonadati</taxon>
        <taxon>Pseudomonadota</taxon>
        <taxon>Alphaproteobacteria</taxon>
        <taxon>Rhodobacterales</taxon>
        <taxon>Paracoccaceae</taxon>
        <taxon>Paracoccus</taxon>
    </lineage>
</organism>
<dbReference type="STRING" id="1545044.SAMN05444276_104122"/>
<protein>
    <submittedName>
        <fullName evidence="1">Uncharacterized protein</fullName>
    </submittedName>
</protein>
<proteinExistence type="predicted"/>
<gene>
    <name evidence="1" type="ORF">SAMN05444276_104122</name>
</gene>
<evidence type="ECO:0000313" key="2">
    <source>
        <dbReference type="Proteomes" id="UP000182944"/>
    </source>
</evidence>
<dbReference type="RefSeq" id="WP_074826860.1">
    <property type="nucleotide sequence ID" value="NZ_CP051543.1"/>
</dbReference>
<dbReference type="AlphaFoldDB" id="A0A1H3AL82"/>
<dbReference type="OrthoDB" id="7775092at2"/>
<evidence type="ECO:0000313" key="1">
    <source>
        <dbReference type="EMBL" id="SDX30383.1"/>
    </source>
</evidence>